<dbReference type="InterPro" id="IPR036291">
    <property type="entry name" value="NAD(P)-bd_dom_sf"/>
</dbReference>
<dbReference type="SUPFAM" id="SSF51735">
    <property type="entry name" value="NAD(P)-binding Rossmann-fold domains"/>
    <property type="match status" value="1"/>
</dbReference>
<reference evidence="1" key="2">
    <citation type="submission" date="2025-09" db="UniProtKB">
        <authorList>
            <consortium name="Ensembl"/>
        </authorList>
    </citation>
    <scope>IDENTIFICATION</scope>
</reference>
<dbReference type="Gene3D" id="3.40.50.720">
    <property type="entry name" value="NAD(P)-binding Rossmann-like Domain"/>
    <property type="match status" value="1"/>
</dbReference>
<evidence type="ECO:0000313" key="2">
    <source>
        <dbReference type="Proteomes" id="UP000264820"/>
    </source>
</evidence>
<protein>
    <submittedName>
        <fullName evidence="1">Uncharacterized protein</fullName>
    </submittedName>
</protein>
<reference evidence="1" key="1">
    <citation type="submission" date="2025-08" db="UniProtKB">
        <authorList>
            <consortium name="Ensembl"/>
        </authorList>
    </citation>
    <scope>IDENTIFICATION</scope>
</reference>
<keyword evidence="2" id="KW-1185">Reference proteome</keyword>
<dbReference type="Ensembl" id="ENSHCOT00000000382.1">
    <property type="protein sequence ID" value="ENSHCOP00000022699.1"/>
    <property type="gene ID" value="ENSHCOG00000010623.1"/>
</dbReference>
<name>A0A3Q2YX19_HIPCM</name>
<accession>A0A3Q2YX19</accession>
<evidence type="ECO:0000313" key="1">
    <source>
        <dbReference type="Ensembl" id="ENSHCOP00000022699.1"/>
    </source>
</evidence>
<sequence length="41" mass="4166">MKGLIGKVAVVTGAARGIGRAIALRPSAPPAMRMPTCLVSF</sequence>
<dbReference type="Proteomes" id="UP000264820">
    <property type="component" value="Unplaced"/>
</dbReference>
<dbReference type="AlphaFoldDB" id="A0A3Q2YX19"/>
<organism evidence="1 2">
    <name type="scientific">Hippocampus comes</name>
    <name type="common">Tiger tail seahorse</name>
    <dbReference type="NCBI Taxonomy" id="109280"/>
    <lineage>
        <taxon>Eukaryota</taxon>
        <taxon>Metazoa</taxon>
        <taxon>Chordata</taxon>
        <taxon>Craniata</taxon>
        <taxon>Vertebrata</taxon>
        <taxon>Euteleostomi</taxon>
        <taxon>Actinopterygii</taxon>
        <taxon>Neopterygii</taxon>
        <taxon>Teleostei</taxon>
        <taxon>Neoteleostei</taxon>
        <taxon>Acanthomorphata</taxon>
        <taxon>Syngnathiaria</taxon>
        <taxon>Syngnathiformes</taxon>
        <taxon>Syngnathoidei</taxon>
        <taxon>Syngnathidae</taxon>
        <taxon>Hippocampus</taxon>
    </lineage>
</organism>
<proteinExistence type="predicted"/>